<organism evidence="3 4">
    <name type="scientific">Pediococcus argentinicus</name>
    <dbReference type="NCBI Taxonomy" id="480391"/>
    <lineage>
        <taxon>Bacteria</taxon>
        <taxon>Bacillati</taxon>
        <taxon>Bacillota</taxon>
        <taxon>Bacilli</taxon>
        <taxon>Lactobacillales</taxon>
        <taxon>Lactobacillaceae</taxon>
        <taxon>Pediococcus</taxon>
    </lineage>
</organism>
<accession>A0A0R2NK07</accession>
<dbReference type="RefSeq" id="WP_057798001.1">
    <property type="nucleotide sequence ID" value="NZ_BJZZ01000003.1"/>
</dbReference>
<dbReference type="Proteomes" id="UP000051249">
    <property type="component" value="Unassembled WGS sequence"/>
</dbReference>
<dbReference type="InterPro" id="IPR005269">
    <property type="entry name" value="LOG"/>
</dbReference>
<keyword evidence="4" id="KW-1185">Reference proteome</keyword>
<proteinExistence type="inferred from homology"/>
<dbReference type="GO" id="GO:0005829">
    <property type="term" value="C:cytosol"/>
    <property type="evidence" value="ECO:0007669"/>
    <property type="project" value="TreeGrafter"/>
</dbReference>
<evidence type="ECO:0000256" key="1">
    <source>
        <dbReference type="ARBA" id="ARBA00006763"/>
    </source>
</evidence>
<comment type="caution">
    <text evidence="3">The sequence shown here is derived from an EMBL/GenBank/DDBJ whole genome shotgun (WGS) entry which is preliminary data.</text>
</comment>
<dbReference type="NCBIfam" id="TIGR00730">
    <property type="entry name" value="Rossman fold protein, TIGR00730 family"/>
    <property type="match status" value="1"/>
</dbReference>
<dbReference type="SUPFAM" id="SSF102405">
    <property type="entry name" value="MCP/YpsA-like"/>
    <property type="match status" value="1"/>
</dbReference>
<comment type="similarity">
    <text evidence="1 2">Belongs to the LOG family.</text>
</comment>
<protein>
    <recommendedName>
        <fullName evidence="2">Cytokinin riboside 5'-monophosphate phosphoribohydrolase</fullName>
        <ecNumber evidence="2">3.2.2.n1</ecNumber>
    </recommendedName>
</protein>
<sequence length="197" mass="22017">MKRIAVYCGASDGINPIYVEAAKHLGRWLVKNDCDLVYGGGQFGLMGTIAREVLKNGGKVYGILPKELASRGAALDTITDLKIVDNMSIRKRMMFDMSDAFIALPGGPGTLEEISEVYSWSIIGDNDRPCVLYNVNHYYDPLKAMYDQMSQQSFLTNQARQKLLFSSSLTEIGDFMQNYVPPKVRTYPQPEPKNDAM</sequence>
<dbReference type="EMBL" id="JQCQ01000003">
    <property type="protein sequence ID" value="KRO26088.1"/>
    <property type="molecule type" value="Genomic_DNA"/>
</dbReference>
<reference evidence="3 4" key="1">
    <citation type="journal article" date="2015" name="Genome Announc.">
        <title>Expanding the biotechnology potential of lactobacilli through comparative genomics of 213 strains and associated genera.</title>
        <authorList>
            <person name="Sun Z."/>
            <person name="Harris H.M."/>
            <person name="McCann A."/>
            <person name="Guo C."/>
            <person name="Argimon S."/>
            <person name="Zhang W."/>
            <person name="Yang X."/>
            <person name="Jeffery I.B."/>
            <person name="Cooney J.C."/>
            <person name="Kagawa T.F."/>
            <person name="Liu W."/>
            <person name="Song Y."/>
            <person name="Salvetti E."/>
            <person name="Wrobel A."/>
            <person name="Rasinkangas P."/>
            <person name="Parkhill J."/>
            <person name="Rea M.C."/>
            <person name="O'Sullivan O."/>
            <person name="Ritari J."/>
            <person name="Douillard F.P."/>
            <person name="Paul Ross R."/>
            <person name="Yang R."/>
            <person name="Briner A.E."/>
            <person name="Felis G.E."/>
            <person name="de Vos W.M."/>
            <person name="Barrangou R."/>
            <person name="Klaenhammer T.R."/>
            <person name="Caufield P.W."/>
            <person name="Cui Y."/>
            <person name="Zhang H."/>
            <person name="O'Toole P.W."/>
        </authorList>
    </citation>
    <scope>NUCLEOTIDE SEQUENCE [LARGE SCALE GENOMIC DNA]</scope>
    <source>
        <strain evidence="3 4">DSM 23026</strain>
    </source>
</reference>
<dbReference type="PANTHER" id="PTHR31223">
    <property type="entry name" value="LOG FAMILY PROTEIN YJL055W"/>
    <property type="match status" value="1"/>
</dbReference>
<dbReference type="GO" id="GO:0016799">
    <property type="term" value="F:hydrolase activity, hydrolyzing N-glycosyl compounds"/>
    <property type="evidence" value="ECO:0007669"/>
    <property type="project" value="TreeGrafter"/>
</dbReference>
<evidence type="ECO:0000313" key="3">
    <source>
        <dbReference type="EMBL" id="KRO26088.1"/>
    </source>
</evidence>
<gene>
    <name evidence="3" type="ORF">IV88_GL001003</name>
</gene>
<dbReference type="OrthoDB" id="9801098at2"/>
<dbReference type="AlphaFoldDB" id="A0A0R2NK07"/>
<dbReference type="Pfam" id="PF03641">
    <property type="entry name" value="Lysine_decarbox"/>
    <property type="match status" value="1"/>
</dbReference>
<keyword evidence="2" id="KW-0203">Cytokinin biosynthesis</keyword>
<dbReference type="PANTHER" id="PTHR31223:SF70">
    <property type="entry name" value="LOG FAMILY PROTEIN YJL055W"/>
    <property type="match status" value="1"/>
</dbReference>
<evidence type="ECO:0000256" key="2">
    <source>
        <dbReference type="RuleBase" id="RU363015"/>
    </source>
</evidence>
<dbReference type="PATRIC" id="fig|480391.4.peg.1018"/>
<evidence type="ECO:0000313" key="4">
    <source>
        <dbReference type="Proteomes" id="UP000051249"/>
    </source>
</evidence>
<dbReference type="Gene3D" id="3.40.50.450">
    <property type="match status" value="1"/>
</dbReference>
<dbReference type="EC" id="3.2.2.n1" evidence="2"/>
<dbReference type="GO" id="GO:0009691">
    <property type="term" value="P:cytokinin biosynthetic process"/>
    <property type="evidence" value="ECO:0007669"/>
    <property type="project" value="UniProtKB-UniRule"/>
</dbReference>
<keyword evidence="2" id="KW-0378">Hydrolase</keyword>
<dbReference type="InterPro" id="IPR031100">
    <property type="entry name" value="LOG_fam"/>
</dbReference>
<name>A0A0R2NK07_9LACO</name>